<evidence type="ECO:0000256" key="2">
    <source>
        <dbReference type="ARBA" id="ARBA00008779"/>
    </source>
</evidence>
<accession>A0A3E4QRH4</accession>
<feature type="modified residue" description="3-oxoalanine (Ser)" evidence="7">
    <location>
        <position position="98"/>
    </location>
</feature>
<evidence type="ECO:0000313" key="11">
    <source>
        <dbReference type="EMBL" id="RGL08547.1"/>
    </source>
</evidence>
<dbReference type="EMBL" id="QRXV01000001">
    <property type="protein sequence ID" value="RGU41421.1"/>
    <property type="molecule type" value="Genomic_DNA"/>
</dbReference>
<evidence type="ECO:0000313" key="12">
    <source>
        <dbReference type="EMBL" id="RGS53371.1"/>
    </source>
</evidence>
<keyword evidence="10" id="KW-0808">Transferase</keyword>
<sequence length="511" mass="57227">MMNLKVKNKTLFLCLPALLNMPFFGLSAFGANTEKGNDKGNGPKRPNILVLLTDDQTFSTIHAWGNGTIQTPNMDRLVSRGISFTQTHVMGGFNGAISQPSRAMLLTGRGLMDIHRNGGVIPENERTFPELFRENGYTTFATGKWHSDNASFTRSFSTGANLFFGGMHPYGKYNELGHRCPYLHQYDPAGKYNNTNGKWVDASLNTFSSELYADAAIRFLEAKASDDTPFLMYVAFTSPHDPRNVLPHYGHKYASTEVPMPENFVAQHPFDNGDLNERDEKLLSTPRISAQVLTERANYYGMVSEVDFQIGRILDVLESSGKVDNTIIVFTSDNGLCVGEHGLLGKQNLYEAAVRVPLVICGPGIPQNAMCDAYCYLYDIYPTLCELADIEVPPTVKGLSLAQTIQNPMVKKREDILLAYINLQRAIKKDNFKLILYNVGGQRHPQLFDLEADPMEMNNLYDDPNYSKKRDELTALLYARMKAVGDFCDPAKPDWGYPVKLKWNQVIQVNP</sequence>
<dbReference type="EMBL" id="QSRK01000039">
    <property type="protein sequence ID" value="RGL08547.1"/>
    <property type="molecule type" value="Genomic_DNA"/>
</dbReference>
<keyword evidence="4 8" id="KW-0732">Signal</keyword>
<keyword evidence="6" id="KW-0106">Calcium</keyword>
<evidence type="ECO:0000256" key="7">
    <source>
        <dbReference type="PIRSR" id="PIRSR600917-52"/>
    </source>
</evidence>
<comment type="PTM">
    <text evidence="7">The conversion to 3-oxoalanine (also known as C-formylglycine, FGly), of a serine or cysteine residue in prokaryotes and of a cysteine residue in eukaryotes, is critical for catalytic activity.</text>
</comment>
<dbReference type="Gene3D" id="3.40.720.10">
    <property type="entry name" value="Alkaline Phosphatase, subunit A"/>
    <property type="match status" value="1"/>
</dbReference>
<reference evidence="14 15" key="1">
    <citation type="submission" date="2018-08" db="EMBL/GenBank/DDBJ databases">
        <title>A genome reference for cultivated species of the human gut microbiota.</title>
        <authorList>
            <person name="Zou Y."/>
            <person name="Xue W."/>
            <person name="Luo G."/>
        </authorList>
    </citation>
    <scope>NUCLEOTIDE SEQUENCE [LARGE SCALE GENOMIC DNA]</scope>
    <source>
        <strain evidence="13 15">AF17-20</strain>
        <strain evidence="12 16">AF21-53</strain>
        <strain evidence="11 14">TF08-13</strain>
    </source>
</reference>
<dbReference type="GO" id="GO:0004065">
    <property type="term" value="F:arylsulfatase activity"/>
    <property type="evidence" value="ECO:0007669"/>
    <property type="project" value="TreeGrafter"/>
</dbReference>
<dbReference type="Pfam" id="PF00884">
    <property type="entry name" value="Sulfatase"/>
    <property type="match status" value="1"/>
</dbReference>
<dbReference type="EMBL" id="WCUG01000025">
    <property type="protein sequence ID" value="KAB4167466.1"/>
    <property type="molecule type" value="Genomic_DNA"/>
</dbReference>
<dbReference type="Proteomes" id="UP000433928">
    <property type="component" value="Unassembled WGS sequence"/>
</dbReference>
<evidence type="ECO:0000313" key="10">
    <source>
        <dbReference type="EMBL" id="KAB4167466.1"/>
    </source>
</evidence>
<dbReference type="AlphaFoldDB" id="A0A3E4QRH4"/>
<evidence type="ECO:0000256" key="5">
    <source>
        <dbReference type="ARBA" id="ARBA00022801"/>
    </source>
</evidence>
<dbReference type="Proteomes" id="UP000260795">
    <property type="component" value="Unassembled WGS sequence"/>
</dbReference>
<dbReference type="InterPro" id="IPR050738">
    <property type="entry name" value="Sulfatase"/>
</dbReference>
<protein>
    <submittedName>
        <fullName evidence="11">DUF4976 domain-containing protein</fullName>
    </submittedName>
    <submittedName>
        <fullName evidence="10">Sulfatase-like hydrolase/transferase</fullName>
    </submittedName>
</protein>
<organism evidence="11 14">
    <name type="scientific">Bacteroides uniformis</name>
    <dbReference type="NCBI Taxonomy" id="820"/>
    <lineage>
        <taxon>Bacteria</taxon>
        <taxon>Pseudomonadati</taxon>
        <taxon>Bacteroidota</taxon>
        <taxon>Bacteroidia</taxon>
        <taxon>Bacteroidales</taxon>
        <taxon>Bacteroidaceae</taxon>
        <taxon>Bacteroides</taxon>
    </lineage>
</organism>
<comment type="caution">
    <text evidence="11">The sequence shown here is derived from an EMBL/GenBank/DDBJ whole genome shotgun (WGS) entry which is preliminary data.</text>
</comment>
<dbReference type="EMBL" id="QRVP01000015">
    <property type="protein sequence ID" value="RGS53371.1"/>
    <property type="molecule type" value="Genomic_DNA"/>
</dbReference>
<dbReference type="PANTHER" id="PTHR42693">
    <property type="entry name" value="ARYLSULFATASE FAMILY MEMBER"/>
    <property type="match status" value="1"/>
</dbReference>
<dbReference type="GO" id="GO:0016740">
    <property type="term" value="F:transferase activity"/>
    <property type="evidence" value="ECO:0007669"/>
    <property type="project" value="UniProtKB-KW"/>
</dbReference>
<gene>
    <name evidence="13" type="ORF">DWW83_01625</name>
    <name evidence="12" type="ORF">DWX87_14580</name>
    <name evidence="11" type="ORF">DXC80_18320</name>
    <name evidence="10" type="ORF">GAQ59_18485</name>
</gene>
<evidence type="ECO:0000256" key="6">
    <source>
        <dbReference type="ARBA" id="ARBA00022837"/>
    </source>
</evidence>
<evidence type="ECO:0000259" key="9">
    <source>
        <dbReference type="Pfam" id="PF00884"/>
    </source>
</evidence>
<keyword evidence="5 10" id="KW-0378">Hydrolase</keyword>
<dbReference type="GO" id="GO:0046872">
    <property type="term" value="F:metal ion binding"/>
    <property type="evidence" value="ECO:0007669"/>
    <property type="project" value="UniProtKB-KW"/>
</dbReference>
<feature type="signal peptide" evidence="8">
    <location>
        <begin position="1"/>
        <end position="28"/>
    </location>
</feature>
<dbReference type="SUPFAM" id="SSF53649">
    <property type="entry name" value="Alkaline phosphatase-like"/>
    <property type="match status" value="1"/>
</dbReference>
<dbReference type="InterPro" id="IPR017850">
    <property type="entry name" value="Alkaline_phosphatase_core_sf"/>
</dbReference>
<keyword evidence="3" id="KW-0479">Metal-binding</keyword>
<evidence type="ECO:0000313" key="14">
    <source>
        <dbReference type="Proteomes" id="UP000260795"/>
    </source>
</evidence>
<dbReference type="Proteomes" id="UP000285283">
    <property type="component" value="Unassembled WGS sequence"/>
</dbReference>
<evidence type="ECO:0000313" key="17">
    <source>
        <dbReference type="Proteomes" id="UP000433928"/>
    </source>
</evidence>
<evidence type="ECO:0000256" key="3">
    <source>
        <dbReference type="ARBA" id="ARBA00022723"/>
    </source>
</evidence>
<evidence type="ECO:0000313" key="13">
    <source>
        <dbReference type="EMBL" id="RGU41421.1"/>
    </source>
</evidence>
<feature type="domain" description="Sulfatase N-terminal" evidence="9">
    <location>
        <begin position="46"/>
        <end position="390"/>
    </location>
</feature>
<dbReference type="Proteomes" id="UP000284022">
    <property type="component" value="Unassembled WGS sequence"/>
</dbReference>
<name>A0A3E4QRH4_BACUN</name>
<feature type="chain" id="PRO_5036337791" evidence="8">
    <location>
        <begin position="29"/>
        <end position="511"/>
    </location>
</feature>
<comment type="cofactor">
    <cofactor evidence="1">
        <name>Ca(2+)</name>
        <dbReference type="ChEBI" id="CHEBI:29108"/>
    </cofactor>
</comment>
<evidence type="ECO:0000256" key="4">
    <source>
        <dbReference type="ARBA" id="ARBA00022729"/>
    </source>
</evidence>
<reference evidence="10 17" key="2">
    <citation type="journal article" date="2019" name="Nat. Med.">
        <title>A library of human gut bacterial isolates paired with longitudinal multiomics data enables mechanistic microbiome research.</title>
        <authorList>
            <person name="Poyet M."/>
            <person name="Groussin M."/>
            <person name="Gibbons S.M."/>
            <person name="Avila-Pacheco J."/>
            <person name="Jiang X."/>
            <person name="Kearney S.M."/>
            <person name="Perrotta A.R."/>
            <person name="Berdy B."/>
            <person name="Zhao S."/>
            <person name="Lieberman T.D."/>
            <person name="Swanson P.K."/>
            <person name="Smith M."/>
            <person name="Roesemann S."/>
            <person name="Alexander J.E."/>
            <person name="Rich S.A."/>
            <person name="Livny J."/>
            <person name="Vlamakis H."/>
            <person name="Clish C."/>
            <person name="Bullock K."/>
            <person name="Deik A."/>
            <person name="Scott J."/>
            <person name="Pierce K.A."/>
            <person name="Xavier R.J."/>
            <person name="Alm E.J."/>
        </authorList>
    </citation>
    <scope>NUCLEOTIDE SEQUENCE [LARGE SCALE GENOMIC DNA]</scope>
    <source>
        <strain evidence="10 17">BIOML-A27</strain>
    </source>
</reference>
<evidence type="ECO:0000313" key="16">
    <source>
        <dbReference type="Proteomes" id="UP000285283"/>
    </source>
</evidence>
<evidence type="ECO:0000256" key="8">
    <source>
        <dbReference type="SAM" id="SignalP"/>
    </source>
</evidence>
<evidence type="ECO:0000313" key="15">
    <source>
        <dbReference type="Proteomes" id="UP000284022"/>
    </source>
</evidence>
<comment type="similarity">
    <text evidence="2">Belongs to the sulfatase family.</text>
</comment>
<dbReference type="CDD" id="cd16155">
    <property type="entry name" value="sulfatase_like"/>
    <property type="match status" value="1"/>
</dbReference>
<dbReference type="InterPro" id="IPR000917">
    <property type="entry name" value="Sulfatase_N"/>
</dbReference>
<evidence type="ECO:0000256" key="1">
    <source>
        <dbReference type="ARBA" id="ARBA00001913"/>
    </source>
</evidence>
<proteinExistence type="inferred from homology"/>
<dbReference type="PANTHER" id="PTHR42693:SF42">
    <property type="entry name" value="ARYLSULFATASE G"/>
    <property type="match status" value="1"/>
</dbReference>